<accession>A0ACB0IZH5</accession>
<dbReference type="Proteomes" id="UP001177021">
    <property type="component" value="Unassembled WGS sequence"/>
</dbReference>
<dbReference type="EMBL" id="CASHSV030000013">
    <property type="protein sequence ID" value="CAJ2637194.1"/>
    <property type="molecule type" value="Genomic_DNA"/>
</dbReference>
<keyword evidence="2" id="KW-1185">Reference proteome</keyword>
<evidence type="ECO:0000313" key="1">
    <source>
        <dbReference type="EMBL" id="CAJ2637194.1"/>
    </source>
</evidence>
<protein>
    <submittedName>
        <fullName evidence="1">Uncharacterized protein</fullName>
    </submittedName>
</protein>
<reference evidence="1" key="1">
    <citation type="submission" date="2023-10" db="EMBL/GenBank/DDBJ databases">
        <authorList>
            <person name="Rodriguez Cubillos JULIANA M."/>
            <person name="De Vega J."/>
        </authorList>
    </citation>
    <scope>NUCLEOTIDE SEQUENCE</scope>
</reference>
<organism evidence="1 2">
    <name type="scientific">Trifolium pratense</name>
    <name type="common">Red clover</name>
    <dbReference type="NCBI Taxonomy" id="57577"/>
    <lineage>
        <taxon>Eukaryota</taxon>
        <taxon>Viridiplantae</taxon>
        <taxon>Streptophyta</taxon>
        <taxon>Embryophyta</taxon>
        <taxon>Tracheophyta</taxon>
        <taxon>Spermatophyta</taxon>
        <taxon>Magnoliopsida</taxon>
        <taxon>eudicotyledons</taxon>
        <taxon>Gunneridae</taxon>
        <taxon>Pentapetalae</taxon>
        <taxon>rosids</taxon>
        <taxon>fabids</taxon>
        <taxon>Fabales</taxon>
        <taxon>Fabaceae</taxon>
        <taxon>Papilionoideae</taxon>
        <taxon>50 kb inversion clade</taxon>
        <taxon>NPAAA clade</taxon>
        <taxon>Hologalegina</taxon>
        <taxon>IRL clade</taxon>
        <taxon>Trifolieae</taxon>
        <taxon>Trifolium</taxon>
    </lineage>
</organism>
<comment type="caution">
    <text evidence="1">The sequence shown here is derived from an EMBL/GenBank/DDBJ whole genome shotgun (WGS) entry which is preliminary data.</text>
</comment>
<proteinExistence type="predicted"/>
<name>A0ACB0IZH5_TRIPR</name>
<sequence>MKYAVDMPHSSAERLTQNVQAVLTKWKKVLTSYLNDMDEQIEVILKFEEMCLESAKEYAPLFTQLCLSFTGQSGY</sequence>
<evidence type="ECO:0000313" key="2">
    <source>
        <dbReference type="Proteomes" id="UP001177021"/>
    </source>
</evidence>
<gene>
    <name evidence="1" type="ORF">MILVUS5_LOCUS7576</name>
</gene>